<sequence length="1923" mass="206282">MMRLSVTLLLSLLYSTFSFGQVNLTQGLMAYYPFNGNANDVSGNGNHGLIRNGTTLTADRFGAPNSAYYFDGIDDFILVPNSSTLNQSQTMTVVAYFYPEQNGTQTIVGKIDYNQPSGTQFQFAMDYAPQPGILYGVNPSNNGCVGAGANGAYVSTGGSVTLNQWYCAVATFDKGVMRFYVNGTLIQTTNSGFTTLNACANATIQIGSWWSGDPQRFKGKIDDVRIYNRALNQQEVVALCPLQPASVVASFSTPDTVCVSNPVNITNTTVGATSNFWNFCVADLNQAPTGVNLGNVGGNLSAPVFMDYVFDNNNYYGFSINWNPGSLIRYDFGNSLLNTPTTVNLGNFGGIIPPANSAEGIQVVKNEGRWYAIIVGGYVGGNPPRVLKIDFGAMITNPSPAATDWGNLGNMDQPIDLHVFQENNNWYGLTVNANNNSITRFNFTNSFNNTPTGTNLGNIGNLAYPTGIFAINDNGIWRAFITNAGDITRSGGVFSLTRLDFGSSLLNTPTGVNLGNPGNVLQHPRDLTIMKSCGQIIGFAVNGHVNDRSLVKLDFNNNLSSIPTANSLGNIGNLGFPHSISKLFRVNEDLYSFITNVDNNTVTRLRFTGCNNASIPSSMAQTPPPITYNTPGTYNINLTVDDGLPTQSAFCRQVVVLPPPVASPTQRINLCTGTNNIRIGTGTGQSTYLWNTGATTDSITVNAPGTYWVEINRFGCSVTDTVIVKAINCMATAAFTAPDTVCVKNPVVITNTSAGASSYFWNFCVADISQPPIGTDMGNVSNTLSQPVFMDYVFVNNNYYGFVVNHLPGGLVRLDFGNSLLNAPTAVNLGGFGGLMPATGGAEGIRVVQNNGKWYAIIVGGSSANSTLPRIFKVDFGSNITNPAPVATDWGNLGNMEQPIDLDLFQENNNWYGFTVNAINNTITRFNFTNSFDNTPTAVNLGNIGGLNYPTGVYTINDNGSYRVFVSNAGNGASLTRLDFGSSLLNTPTGVNLGNPGNAMVTPRDLTVMRSCGQIVAFVANGQPGYGNISSFNFNNDLLSTPTAASLGNIGNLNFAHSISRLFRVNEDIYGFVTNVSNNTITRLRFPGCTNASIPNSTAQDPPPIIYNTPGIYNINLTVDDGLPTQATFCKQVVVLPAPVQSPTQTLSICTGGNIKIGSSAKKVKYLWNTGATTDSIAITQPGTYWVEINSFDCKITDTFKVVLKQVSDFTFRQDVCNPSVVQFTNAGTGTLNPWWDMGDGVIITGNVNPNHTYPALGDYKVRFSVSDGACTDTVTKVISINVIKEDIILTTDTVICYGTTKQLRAKPALSYCWFPTTYLDNPAAQNPVTNTPQDITYYLNSSITGNNLITNGDFSAGNTGFASAYTYSPGNSTVVGVYGISNNPSSWNSWAAACTDHTGSNGNMMVFDGANVPGQKVWYSTIAITPNTNYAFSCWIQSIFATNPANLQFFINGKLLGNVFAASSTTCQWQQFYETWNSGNSTTAEIAIINQNINSSGNDFALDDISFAPVFIKQDSVVIKVEKPVVKTVGDTTICKEKTLTLLTTGASTYSWSPATGLSNPAIASPVSTPAASTQYIVTGITIHGCVAKDTVVVSSFPKPAITKTPDTLVCRNTSFPLLVAGGASYIWSPAGQLSNANSDHPVSIVGTENITYKVEITDSHSCSHLDSVQITVRPYPLFTATGNKAICYGNSQELKATGGDVYQWLPASFLNDPHSPTPVATPDATTLFSVYIQESTCHFDTTINMRITVNPNPVLTVNKANDVNCNVPTAQLNATGALQYAWSPASGLDDPRKANPVAAIDTTTNYEVKGTNQFGCTTSAFVQVMVTKDGIPRFVAPNAFTPNGDGNNDCFGIKRWGNAKVEEFIIYNRWGQRVFQSTNNIQCWDGTLKGKPLDAGGYVYVIKATTLCGQVSQKGMVMLIR</sequence>
<dbReference type="InterPro" id="IPR006558">
    <property type="entry name" value="LamG-like"/>
</dbReference>
<dbReference type="PROSITE" id="PS50093">
    <property type="entry name" value="PKD"/>
    <property type="match status" value="1"/>
</dbReference>
<evidence type="ECO:0000256" key="3">
    <source>
        <dbReference type="SAM" id="SignalP"/>
    </source>
</evidence>
<dbReference type="SUPFAM" id="SSF49299">
    <property type="entry name" value="PKD domain"/>
    <property type="match status" value="2"/>
</dbReference>
<keyword evidence="6" id="KW-1185">Reference proteome</keyword>
<dbReference type="CDD" id="cd00146">
    <property type="entry name" value="PKD"/>
    <property type="match status" value="1"/>
</dbReference>
<dbReference type="SMART" id="SM00560">
    <property type="entry name" value="LamGL"/>
    <property type="match status" value="1"/>
</dbReference>
<gene>
    <name evidence="5" type="ORF">D3H65_08415</name>
</gene>
<dbReference type="InterPro" id="IPR035986">
    <property type="entry name" value="PKD_dom_sf"/>
</dbReference>
<reference evidence="5 6" key="1">
    <citation type="submission" date="2018-09" db="EMBL/GenBank/DDBJ databases">
        <title>Genome sequencing of strain 6GH32-13.</title>
        <authorList>
            <person name="Weon H.-Y."/>
            <person name="Heo J."/>
            <person name="Kwon S.-W."/>
        </authorList>
    </citation>
    <scope>NUCLEOTIDE SEQUENCE [LARGE SCALE GENOMIC DNA]</scope>
    <source>
        <strain evidence="5 6">5GH32-13</strain>
    </source>
</reference>
<proteinExistence type="predicted"/>
<keyword evidence="1 3" id="KW-0732">Signal</keyword>
<dbReference type="InterPro" id="IPR026341">
    <property type="entry name" value="T9SS_type_B"/>
</dbReference>
<dbReference type="GO" id="GO:0005975">
    <property type="term" value="P:carbohydrate metabolic process"/>
    <property type="evidence" value="ECO:0007669"/>
    <property type="project" value="UniProtKB-ARBA"/>
</dbReference>
<dbReference type="Gene3D" id="2.60.120.260">
    <property type="entry name" value="Galactose-binding domain-like"/>
    <property type="match status" value="1"/>
</dbReference>
<dbReference type="RefSeq" id="WP_119049892.1">
    <property type="nucleotide sequence ID" value="NZ_CP032157.1"/>
</dbReference>
<evidence type="ECO:0000256" key="1">
    <source>
        <dbReference type="ARBA" id="ARBA00022729"/>
    </source>
</evidence>
<accession>A0A3B7MQX0</accession>
<dbReference type="InterPro" id="IPR013320">
    <property type="entry name" value="ConA-like_dom_sf"/>
</dbReference>
<dbReference type="EMBL" id="CP032157">
    <property type="protein sequence ID" value="AXY74005.1"/>
    <property type="molecule type" value="Genomic_DNA"/>
</dbReference>
<dbReference type="InterPro" id="IPR022409">
    <property type="entry name" value="PKD/Chitinase_dom"/>
</dbReference>
<dbReference type="PANTHER" id="PTHR47635:SF2">
    <property type="entry name" value="LAMG-LIKE JELLYROLL FOLD DOMAIN-CONTAINING PROTEIN"/>
    <property type="match status" value="1"/>
</dbReference>
<dbReference type="Pfam" id="PF18911">
    <property type="entry name" value="PKD_4"/>
    <property type="match status" value="1"/>
</dbReference>
<dbReference type="NCBIfam" id="TIGR04131">
    <property type="entry name" value="Bac_Flav_CTERM"/>
    <property type="match status" value="1"/>
</dbReference>
<protein>
    <recommendedName>
        <fullName evidence="4">PKD domain-containing protein</fullName>
    </recommendedName>
</protein>
<dbReference type="Pfam" id="PF13585">
    <property type="entry name" value="CHU_C"/>
    <property type="match status" value="1"/>
</dbReference>
<evidence type="ECO:0000313" key="6">
    <source>
        <dbReference type="Proteomes" id="UP000263900"/>
    </source>
</evidence>
<organism evidence="5 6">
    <name type="scientific">Paraflavitalea soli</name>
    <dbReference type="NCBI Taxonomy" id="2315862"/>
    <lineage>
        <taxon>Bacteria</taxon>
        <taxon>Pseudomonadati</taxon>
        <taxon>Bacteroidota</taxon>
        <taxon>Chitinophagia</taxon>
        <taxon>Chitinophagales</taxon>
        <taxon>Chitinophagaceae</taxon>
        <taxon>Paraflavitalea</taxon>
    </lineage>
</organism>
<dbReference type="GO" id="GO:0004553">
    <property type="term" value="F:hydrolase activity, hydrolyzing O-glycosyl compounds"/>
    <property type="evidence" value="ECO:0007669"/>
    <property type="project" value="UniProtKB-ARBA"/>
</dbReference>
<evidence type="ECO:0000256" key="2">
    <source>
        <dbReference type="ARBA" id="ARBA00023157"/>
    </source>
</evidence>
<name>A0A3B7MQX0_9BACT</name>
<evidence type="ECO:0000259" key="4">
    <source>
        <dbReference type="PROSITE" id="PS50093"/>
    </source>
</evidence>
<dbReference type="InterPro" id="IPR000601">
    <property type="entry name" value="PKD_dom"/>
</dbReference>
<feature type="signal peptide" evidence="3">
    <location>
        <begin position="1"/>
        <end position="20"/>
    </location>
</feature>
<dbReference type="InterPro" id="IPR013783">
    <property type="entry name" value="Ig-like_fold"/>
</dbReference>
<dbReference type="OrthoDB" id="603322at2"/>
<dbReference type="Gene3D" id="2.60.40.10">
    <property type="entry name" value="Immunoglobulins"/>
    <property type="match status" value="1"/>
</dbReference>
<dbReference type="Gene3D" id="2.60.120.200">
    <property type="match status" value="1"/>
</dbReference>
<dbReference type="SMART" id="SM00089">
    <property type="entry name" value="PKD"/>
    <property type="match status" value="1"/>
</dbReference>
<feature type="chain" id="PRO_5017807278" description="PKD domain-containing protein" evidence="3">
    <location>
        <begin position="21"/>
        <end position="1923"/>
    </location>
</feature>
<dbReference type="SUPFAM" id="SSF49899">
    <property type="entry name" value="Concanavalin A-like lectins/glucanases"/>
    <property type="match status" value="1"/>
</dbReference>
<dbReference type="KEGG" id="pseg:D3H65_08415"/>
<evidence type="ECO:0000313" key="5">
    <source>
        <dbReference type="EMBL" id="AXY74005.1"/>
    </source>
</evidence>
<dbReference type="PANTHER" id="PTHR47635">
    <property type="entry name" value="CUB DOMAIN-CONTAINING PROTEIN"/>
    <property type="match status" value="1"/>
</dbReference>
<keyword evidence="2" id="KW-1015">Disulfide bond</keyword>
<dbReference type="Proteomes" id="UP000263900">
    <property type="component" value="Chromosome"/>
</dbReference>
<feature type="domain" description="PKD" evidence="4">
    <location>
        <begin position="1236"/>
        <end position="1283"/>
    </location>
</feature>
<dbReference type="Pfam" id="PF13385">
    <property type="entry name" value="Laminin_G_3"/>
    <property type="match status" value="1"/>
</dbReference>